<dbReference type="EMBL" id="NXNI01000001">
    <property type="protein sequence ID" value="PCR91373.1"/>
    <property type="molecule type" value="Genomic_DNA"/>
</dbReference>
<dbReference type="OrthoDB" id="235313at2157"/>
<evidence type="ECO:0000259" key="1">
    <source>
        <dbReference type="Pfam" id="PF26222"/>
    </source>
</evidence>
<sequence>MAGEPIEGQVLVLTAAKASVAPTKLPDLIERAQVALESAIERYRREYERLYADDEVEVFLVDWGHWDEIGDGIDVTDRELSAIRRAHEEQLKRIGRRTDREAEFESALEIREPVIIGTNGDDPAGGGTESGLE</sequence>
<gene>
    <name evidence="2" type="ORF">CP557_13075</name>
</gene>
<protein>
    <recommendedName>
        <fullName evidence="1">DUF8048 domain-containing protein</fullName>
    </recommendedName>
</protein>
<evidence type="ECO:0000313" key="2">
    <source>
        <dbReference type="EMBL" id="PCR91373.1"/>
    </source>
</evidence>
<evidence type="ECO:0000313" key="3">
    <source>
        <dbReference type="Proteomes" id="UP000219689"/>
    </source>
</evidence>
<proteinExistence type="predicted"/>
<organism evidence="2 3">
    <name type="scientific">Natrinema ejinorense</name>
    <dbReference type="NCBI Taxonomy" id="373386"/>
    <lineage>
        <taxon>Archaea</taxon>
        <taxon>Methanobacteriati</taxon>
        <taxon>Methanobacteriota</taxon>
        <taxon>Stenosarchaea group</taxon>
        <taxon>Halobacteria</taxon>
        <taxon>Halobacteriales</taxon>
        <taxon>Natrialbaceae</taxon>
        <taxon>Natrinema</taxon>
    </lineage>
</organism>
<dbReference type="AlphaFoldDB" id="A0A2A5QX67"/>
<dbReference type="RefSeq" id="WP_097380313.1">
    <property type="nucleotide sequence ID" value="NZ_NXNI01000001.1"/>
</dbReference>
<accession>A0A2A5QX67</accession>
<comment type="caution">
    <text evidence="2">The sequence shown here is derived from an EMBL/GenBank/DDBJ whole genome shotgun (WGS) entry which is preliminary data.</text>
</comment>
<dbReference type="Pfam" id="PF26222">
    <property type="entry name" value="DUF8048"/>
    <property type="match status" value="1"/>
</dbReference>
<reference evidence="2 3" key="1">
    <citation type="submission" date="2017-09" db="EMBL/GenBank/DDBJ databases">
        <title>Genome sequences of Natrinema ejinorence JCM 13890T.</title>
        <authorList>
            <person name="Roh S.W."/>
            <person name="Kim Y.B."/>
            <person name="Kim J.Y."/>
        </authorList>
    </citation>
    <scope>NUCLEOTIDE SEQUENCE [LARGE SCALE GENOMIC DNA]</scope>
    <source>
        <strain evidence="2 3">JCM 13890</strain>
    </source>
</reference>
<keyword evidence="3" id="KW-1185">Reference proteome</keyword>
<dbReference type="InterPro" id="IPR058361">
    <property type="entry name" value="DUF8048"/>
</dbReference>
<name>A0A2A5QX67_9EURY</name>
<dbReference type="Proteomes" id="UP000219689">
    <property type="component" value="Unassembled WGS sequence"/>
</dbReference>
<feature type="domain" description="DUF8048" evidence="1">
    <location>
        <begin position="5"/>
        <end position="118"/>
    </location>
</feature>